<evidence type="ECO:0008006" key="5">
    <source>
        <dbReference type="Google" id="ProtNLM"/>
    </source>
</evidence>
<dbReference type="Pfam" id="PF06230">
    <property type="entry name" value="LpxI_C"/>
    <property type="match status" value="1"/>
</dbReference>
<gene>
    <name evidence="3" type="ORF">HL41_04970</name>
</gene>
<dbReference type="HOGENOM" id="CLU_085042_0_0_0"/>
<dbReference type="Pfam" id="PF17930">
    <property type="entry name" value="LpxI_N"/>
    <property type="match status" value="1"/>
</dbReference>
<keyword evidence="4" id="KW-1185">Reference proteome</keyword>
<dbReference type="RefSeq" id="WP_038060649.1">
    <property type="nucleotide sequence ID" value="NZ_CP008796.1"/>
</dbReference>
<dbReference type="InterPro" id="IPR053174">
    <property type="entry name" value="LpxI"/>
</dbReference>
<dbReference type="Gene3D" id="3.40.50.20">
    <property type="match status" value="1"/>
</dbReference>
<dbReference type="eggNOG" id="COG3494">
    <property type="taxonomic scope" value="Bacteria"/>
</dbReference>
<dbReference type="PaxDb" id="289377-HL41_04970"/>
<dbReference type="AlphaFoldDB" id="A0A075WTH0"/>
<organism evidence="3 4">
    <name type="scientific">Thermodesulfobacterium commune DSM 2178</name>
    <dbReference type="NCBI Taxonomy" id="289377"/>
    <lineage>
        <taxon>Bacteria</taxon>
        <taxon>Pseudomonadati</taxon>
        <taxon>Thermodesulfobacteriota</taxon>
        <taxon>Thermodesulfobacteria</taxon>
        <taxon>Thermodesulfobacteriales</taxon>
        <taxon>Thermodesulfobacteriaceae</taxon>
        <taxon>Thermodesulfobacterium</taxon>
    </lineage>
</organism>
<dbReference type="Proteomes" id="UP000028481">
    <property type="component" value="Chromosome"/>
</dbReference>
<evidence type="ECO:0000259" key="2">
    <source>
        <dbReference type="Pfam" id="PF17930"/>
    </source>
</evidence>
<sequence length="274" mass="30573">METTSVGLISGEGEFPLILAQVLKKQGYRVVAVCFSKEQKRRLDPLVNRVEEVGIGQLGKLIKIFKKEQVKDLVFLGKLDKSKALKIGIPDVKAFLLWKRLKNREDNTILKAVAEELEKEGFRIRGPAEFLKEFLTPEGVLTKRSPNEDEWEDIRYGFYIAKKIGALDIGQCVVVKNKMTVAVEAMEGTDATILRAGTLREDTVVIKVAKPIQDLRLDLPVVGLNTIENLIKAKAKVLALEAEKTFFLQQEKSLELANKHGLAIVGYRGTDGEA</sequence>
<evidence type="ECO:0000313" key="3">
    <source>
        <dbReference type="EMBL" id="AIH04161.1"/>
    </source>
</evidence>
<evidence type="ECO:0000259" key="1">
    <source>
        <dbReference type="Pfam" id="PF06230"/>
    </source>
</evidence>
<dbReference type="InterPro" id="IPR041255">
    <property type="entry name" value="LpxI_N"/>
</dbReference>
<evidence type="ECO:0000313" key="4">
    <source>
        <dbReference type="Proteomes" id="UP000028481"/>
    </source>
</evidence>
<feature type="domain" description="LpxI C-terminal" evidence="1">
    <location>
        <begin position="137"/>
        <end position="265"/>
    </location>
</feature>
<dbReference type="KEGG" id="tcm:HL41_04970"/>
<dbReference type="OrthoDB" id="9789836at2"/>
<dbReference type="EMBL" id="CP008796">
    <property type="protein sequence ID" value="AIH04161.1"/>
    <property type="molecule type" value="Genomic_DNA"/>
</dbReference>
<dbReference type="STRING" id="289377.HL41_04970"/>
<dbReference type="InterPro" id="IPR043167">
    <property type="entry name" value="LpxI_C_sf"/>
</dbReference>
<protein>
    <recommendedName>
        <fullName evidence="5">DUF1009 domain-containing protein</fullName>
    </recommendedName>
</protein>
<dbReference type="PANTHER" id="PTHR39962:SF1">
    <property type="entry name" value="LPXI FAMILY PROTEIN"/>
    <property type="match status" value="1"/>
</dbReference>
<dbReference type="Gene3D" id="3.40.140.80">
    <property type="match status" value="1"/>
</dbReference>
<proteinExistence type="predicted"/>
<name>A0A075WTH0_9BACT</name>
<feature type="domain" description="LpxI N-terminal" evidence="2">
    <location>
        <begin position="6"/>
        <end position="133"/>
    </location>
</feature>
<dbReference type="InterPro" id="IPR010415">
    <property type="entry name" value="LpxI_C"/>
</dbReference>
<accession>A0A075WTH0</accession>
<dbReference type="PANTHER" id="PTHR39962">
    <property type="entry name" value="BLL4848 PROTEIN"/>
    <property type="match status" value="1"/>
</dbReference>
<reference evidence="3 4" key="1">
    <citation type="journal article" date="2015" name="Genome Announc.">
        <title>Genome Sequence of a Sulfate-Reducing Thermophilic Bacterium, Thermodesulfobacterium commune DSM 2178T (Phylum Thermodesulfobacteria).</title>
        <authorList>
            <person name="Bhatnagar S."/>
            <person name="Badger J.H."/>
            <person name="Madupu R."/>
            <person name="Khouri H.M."/>
            <person name="O'Connor E.M."/>
            <person name="Robb F.T."/>
            <person name="Ward N.L."/>
            <person name="Eisen J.A."/>
        </authorList>
    </citation>
    <scope>NUCLEOTIDE SEQUENCE [LARGE SCALE GENOMIC DNA]</scope>
    <source>
        <strain evidence="3 4">DSM 2178</strain>
    </source>
</reference>